<dbReference type="InterPro" id="IPR007337">
    <property type="entry name" value="RelB/DinJ"/>
</dbReference>
<proteinExistence type="inferred from homology"/>
<dbReference type="EMBL" id="JAKGUD010000017">
    <property type="protein sequence ID" value="MCF4143507.1"/>
    <property type="molecule type" value="Genomic_DNA"/>
</dbReference>
<comment type="caution">
    <text evidence="4">The sequence shown here is derived from an EMBL/GenBank/DDBJ whole genome shotgun (WGS) entry which is preliminary data.</text>
</comment>
<protein>
    <submittedName>
        <fullName evidence="4">Type II toxin-antitoxin system RelB/DinJ family antitoxin</fullName>
    </submittedName>
</protein>
<reference evidence="4 5" key="1">
    <citation type="submission" date="2022-01" db="EMBL/GenBank/DDBJ databases">
        <title>Dethiosulfovibrio faecalis sp. nov., a novel proteolytic, non-sulfur-reducing bacterium isolated from a marine aquaculture solid waste bioreactor.</title>
        <authorList>
            <person name="Grabowski S."/>
            <person name="Apolinario E."/>
            <person name="Schneider N."/>
            <person name="Marshall C.W."/>
            <person name="Sowers K.R."/>
        </authorList>
    </citation>
    <scope>NUCLEOTIDE SEQUENCE [LARGE SCALE GENOMIC DNA]</scope>
    <source>
        <strain evidence="4 5">DSM 12537</strain>
    </source>
</reference>
<dbReference type="RefSeq" id="WP_236100208.1">
    <property type="nucleotide sequence ID" value="NZ_JAKGUD010000017.1"/>
</dbReference>
<evidence type="ECO:0000313" key="4">
    <source>
        <dbReference type="EMBL" id="MCF4143507.1"/>
    </source>
</evidence>
<evidence type="ECO:0000256" key="2">
    <source>
        <dbReference type="ARBA" id="ARBA00022649"/>
    </source>
</evidence>
<sequence length="92" mass="10098">MGKVLVQAKIDDGIKNEAVEIFQTLGIDTASAIRMFFHSVVNEGGLPFDLKVKDPFYFPANMERLRKSIASLEAGKGSSHELVGTEDDKDLV</sequence>
<keyword evidence="2" id="KW-1277">Toxin-antitoxin system</keyword>
<comment type="similarity">
    <text evidence="1">Belongs to the RelB/DinJ antitoxin family.</text>
</comment>
<accession>A0ABS9ETU7</accession>
<evidence type="ECO:0000256" key="1">
    <source>
        <dbReference type="ARBA" id="ARBA00010562"/>
    </source>
</evidence>
<dbReference type="PANTHER" id="PTHR38781">
    <property type="entry name" value="ANTITOXIN DINJ-RELATED"/>
    <property type="match status" value="1"/>
</dbReference>
<dbReference type="Gene3D" id="1.10.1220.10">
    <property type="entry name" value="Met repressor-like"/>
    <property type="match status" value="1"/>
</dbReference>
<dbReference type="PANTHER" id="PTHR38781:SF1">
    <property type="entry name" value="ANTITOXIN DINJ-RELATED"/>
    <property type="match status" value="1"/>
</dbReference>
<feature type="region of interest" description="Disordered" evidence="3">
    <location>
        <begin position="73"/>
        <end position="92"/>
    </location>
</feature>
<evidence type="ECO:0000313" key="5">
    <source>
        <dbReference type="Proteomes" id="UP001200430"/>
    </source>
</evidence>
<dbReference type="InterPro" id="IPR013321">
    <property type="entry name" value="Arc_rbn_hlx_hlx"/>
</dbReference>
<dbReference type="Proteomes" id="UP001200430">
    <property type="component" value="Unassembled WGS sequence"/>
</dbReference>
<dbReference type="NCBIfam" id="TIGR02384">
    <property type="entry name" value="RelB_DinJ"/>
    <property type="match status" value="1"/>
</dbReference>
<keyword evidence="5" id="KW-1185">Reference proteome</keyword>
<organism evidence="4 5">
    <name type="scientific">Dethiosulfovibrio marinus</name>
    <dbReference type="NCBI Taxonomy" id="133532"/>
    <lineage>
        <taxon>Bacteria</taxon>
        <taxon>Thermotogati</taxon>
        <taxon>Synergistota</taxon>
        <taxon>Synergistia</taxon>
        <taxon>Synergistales</taxon>
        <taxon>Dethiosulfovibrionaceae</taxon>
        <taxon>Dethiosulfovibrio</taxon>
    </lineage>
</organism>
<name>A0ABS9ETU7_9BACT</name>
<evidence type="ECO:0000256" key="3">
    <source>
        <dbReference type="SAM" id="MobiDB-lite"/>
    </source>
</evidence>
<gene>
    <name evidence="4" type="ORF">L2W38_11860</name>
</gene>
<dbReference type="Pfam" id="PF04221">
    <property type="entry name" value="RelB"/>
    <property type="match status" value="1"/>
</dbReference>